<dbReference type="Pfam" id="PF08501">
    <property type="entry name" value="Shikimate_dh_N"/>
    <property type="match status" value="1"/>
</dbReference>
<dbReference type="SUPFAM" id="SSF51735">
    <property type="entry name" value="NAD(P)-binding Rossmann-fold domains"/>
    <property type="match status" value="1"/>
</dbReference>
<dbReference type="InterPro" id="IPR013708">
    <property type="entry name" value="Shikimate_DH-bd_N"/>
</dbReference>
<dbReference type="GO" id="GO:0008652">
    <property type="term" value="P:amino acid biosynthetic process"/>
    <property type="evidence" value="ECO:0007669"/>
    <property type="project" value="UniProtKB-KW"/>
</dbReference>
<feature type="binding site" evidence="8">
    <location>
        <position position="91"/>
    </location>
    <ligand>
        <name>shikimate</name>
        <dbReference type="ChEBI" id="CHEBI:36208"/>
    </ligand>
</feature>
<feature type="domain" description="Quinate/shikimate 5-dehydrogenase/glutamyl-tRNA reductase" evidence="9">
    <location>
        <begin position="120"/>
        <end position="186"/>
    </location>
</feature>
<dbReference type="RefSeq" id="WP_242982359.1">
    <property type="nucleotide sequence ID" value="NZ_CANRXC010000014.1"/>
</dbReference>
<feature type="binding site" evidence="8">
    <location>
        <position position="256"/>
    </location>
    <ligand>
        <name>shikimate</name>
        <dbReference type="ChEBI" id="CHEBI:36208"/>
    </ligand>
</feature>
<keyword evidence="4 8" id="KW-0521">NADP</keyword>
<evidence type="ECO:0000256" key="7">
    <source>
        <dbReference type="ARBA" id="ARBA00049442"/>
    </source>
</evidence>
<dbReference type="SUPFAM" id="SSF53223">
    <property type="entry name" value="Aminoacid dehydrogenase-like, N-terminal domain"/>
    <property type="match status" value="1"/>
</dbReference>
<evidence type="ECO:0000256" key="8">
    <source>
        <dbReference type="HAMAP-Rule" id="MF_00222"/>
    </source>
</evidence>
<dbReference type="EC" id="1.1.1.25" evidence="2 8"/>
<feature type="domain" description="Shikimate dehydrogenase substrate binding N-terminal" evidence="10">
    <location>
        <begin position="11"/>
        <end position="93"/>
    </location>
</feature>
<dbReference type="GO" id="GO:0004764">
    <property type="term" value="F:shikimate 3-dehydrogenase (NADP+) activity"/>
    <property type="evidence" value="ECO:0007669"/>
    <property type="project" value="UniProtKB-UniRule"/>
</dbReference>
<feature type="binding site" evidence="8">
    <location>
        <position position="249"/>
    </location>
    <ligand>
        <name>NADP(+)</name>
        <dbReference type="ChEBI" id="CHEBI:58349"/>
    </ligand>
</feature>
<keyword evidence="3 8" id="KW-0028">Amino-acid biosynthesis</keyword>
<feature type="binding site" evidence="8">
    <location>
        <begin position="154"/>
        <end position="159"/>
    </location>
    <ligand>
        <name>NADP(+)</name>
        <dbReference type="ChEBI" id="CHEBI:58349"/>
    </ligand>
</feature>
<evidence type="ECO:0000256" key="1">
    <source>
        <dbReference type="ARBA" id="ARBA00004871"/>
    </source>
</evidence>
<sequence length="292" mass="31792">MIDGYTRVCGVMGNPVEHTMSPAIHNTISKALGENLVYLPFHVPAGQVGEAVKGAFALNLLGMNVTVPYKSEVLPFLREMDSLAETIGAVNTLVRTEQGFKGYNTDMPGLYRAMCADGVELAGENVLILGAGGVARAVAILCADKEVRQVMILNRTLEKARQIADEVNGIAGRKLAEARALAEYDMLPQERYLAIQATNVGMFPKTEEAVIEDAAFYRRVHTGYDLIFNPADTRFMKLVRENGGRAFNGLKMLLYQGIIAHELWTGTEIDPGLAAKAYGEMRRAMGMPFGGC</sequence>
<dbReference type="NCBIfam" id="TIGR00507">
    <property type="entry name" value="aroE"/>
    <property type="match status" value="1"/>
</dbReference>
<dbReference type="Proteomes" id="UP000236311">
    <property type="component" value="Unassembled WGS sequence"/>
</dbReference>
<evidence type="ECO:0000256" key="3">
    <source>
        <dbReference type="ARBA" id="ARBA00022605"/>
    </source>
</evidence>
<dbReference type="InterPro" id="IPR046346">
    <property type="entry name" value="Aminoacid_DH-like_N_sf"/>
</dbReference>
<dbReference type="CDD" id="cd01065">
    <property type="entry name" value="NAD_bind_Shikimate_DH"/>
    <property type="match status" value="1"/>
</dbReference>
<evidence type="ECO:0000259" key="10">
    <source>
        <dbReference type="Pfam" id="PF08501"/>
    </source>
</evidence>
<dbReference type="PANTHER" id="PTHR21089:SF1">
    <property type="entry name" value="BIFUNCTIONAL 3-DEHYDROQUINATE DEHYDRATASE_SHIKIMATE DEHYDROGENASE, CHLOROPLASTIC"/>
    <property type="match status" value="1"/>
</dbReference>
<dbReference type="Gene3D" id="3.40.50.10860">
    <property type="entry name" value="Leucine Dehydrogenase, chain A, domain 1"/>
    <property type="match status" value="1"/>
</dbReference>
<evidence type="ECO:0000259" key="9">
    <source>
        <dbReference type="Pfam" id="PF01488"/>
    </source>
</evidence>
<dbReference type="EMBL" id="OFSM01000007">
    <property type="protein sequence ID" value="SOY28920.1"/>
    <property type="molecule type" value="Genomic_DNA"/>
</dbReference>
<proteinExistence type="inferred from homology"/>
<evidence type="ECO:0000313" key="11">
    <source>
        <dbReference type="EMBL" id="SOY28920.1"/>
    </source>
</evidence>
<dbReference type="InterPro" id="IPR036291">
    <property type="entry name" value="NAD(P)-bd_dom_sf"/>
</dbReference>
<comment type="function">
    <text evidence="8">Involved in the biosynthesis of the chorismate, which leads to the biosynthesis of aromatic amino acids. Catalyzes the reversible NADPH linked reduction of 3-dehydroshikimate (DHSA) to yield shikimate (SA).</text>
</comment>
<comment type="pathway">
    <text evidence="1 8">Metabolic intermediate biosynthesis; chorismate biosynthesis; chorismate from D-erythrose 4-phosphate and phosphoenolpyruvate: step 4/7.</text>
</comment>
<dbReference type="InterPro" id="IPR006151">
    <property type="entry name" value="Shikm_DH/Glu-tRNA_Rdtase"/>
</dbReference>
<dbReference type="GO" id="GO:0019632">
    <property type="term" value="P:shikimate metabolic process"/>
    <property type="evidence" value="ECO:0007669"/>
    <property type="project" value="InterPro"/>
</dbReference>
<comment type="similarity">
    <text evidence="8">Belongs to the shikimate dehydrogenase family.</text>
</comment>
<comment type="caution">
    <text evidence="8">Lacks conserved residue(s) required for the propagation of feature annotation.</text>
</comment>
<feature type="active site" description="Proton acceptor" evidence="8">
    <location>
        <position position="70"/>
    </location>
</feature>
<dbReference type="HAMAP" id="MF_00222">
    <property type="entry name" value="Shikimate_DH_AroE"/>
    <property type="match status" value="1"/>
</dbReference>
<dbReference type="GO" id="GO:0009423">
    <property type="term" value="P:chorismate biosynthetic process"/>
    <property type="evidence" value="ECO:0007669"/>
    <property type="project" value="UniProtKB-UniRule"/>
</dbReference>
<keyword evidence="6 8" id="KW-0057">Aromatic amino acid biosynthesis</keyword>
<feature type="binding site" evidence="8">
    <location>
        <position position="106"/>
    </location>
    <ligand>
        <name>shikimate</name>
        <dbReference type="ChEBI" id="CHEBI:36208"/>
    </ligand>
</feature>
<comment type="subunit">
    <text evidence="8">Homodimer.</text>
</comment>
<keyword evidence="12" id="KW-1185">Reference proteome</keyword>
<dbReference type="GO" id="GO:0009073">
    <property type="term" value="P:aromatic amino acid family biosynthetic process"/>
    <property type="evidence" value="ECO:0007669"/>
    <property type="project" value="UniProtKB-KW"/>
</dbReference>
<organism evidence="11 12">
    <name type="scientific">Acetatifactor muris</name>
    <dbReference type="NCBI Taxonomy" id="879566"/>
    <lineage>
        <taxon>Bacteria</taxon>
        <taxon>Bacillati</taxon>
        <taxon>Bacillota</taxon>
        <taxon>Clostridia</taxon>
        <taxon>Lachnospirales</taxon>
        <taxon>Lachnospiraceae</taxon>
        <taxon>Acetatifactor</taxon>
    </lineage>
</organism>
<dbReference type="AlphaFoldDB" id="A0A2K4ZEP2"/>
<dbReference type="InterPro" id="IPR011342">
    <property type="entry name" value="Shikimate_DH"/>
</dbReference>
<keyword evidence="5 8" id="KW-0560">Oxidoreductase</keyword>
<evidence type="ECO:0000313" key="12">
    <source>
        <dbReference type="Proteomes" id="UP000236311"/>
    </source>
</evidence>
<evidence type="ECO:0000256" key="6">
    <source>
        <dbReference type="ARBA" id="ARBA00023141"/>
    </source>
</evidence>
<dbReference type="GO" id="GO:0050661">
    <property type="term" value="F:NADP binding"/>
    <property type="evidence" value="ECO:0007669"/>
    <property type="project" value="InterPro"/>
</dbReference>
<dbReference type="PANTHER" id="PTHR21089">
    <property type="entry name" value="SHIKIMATE DEHYDROGENASE"/>
    <property type="match status" value="1"/>
</dbReference>
<dbReference type="InterPro" id="IPR022893">
    <property type="entry name" value="Shikimate_DH_fam"/>
</dbReference>
<feature type="binding site" evidence="8">
    <location>
        <begin position="130"/>
        <end position="134"/>
    </location>
    <ligand>
        <name>NADP(+)</name>
        <dbReference type="ChEBI" id="CHEBI:58349"/>
    </ligand>
</feature>
<gene>
    <name evidence="8 11" type="primary">aroE</name>
    <name evidence="11" type="ORF">AMURIS_01635</name>
</gene>
<accession>A0A2K4ZEP2</accession>
<feature type="binding site" evidence="8">
    <location>
        <position position="66"/>
    </location>
    <ligand>
        <name>shikimate</name>
        <dbReference type="ChEBI" id="CHEBI:36208"/>
    </ligand>
</feature>
<feature type="binding site" evidence="8">
    <location>
        <begin position="19"/>
        <end position="21"/>
    </location>
    <ligand>
        <name>shikimate</name>
        <dbReference type="ChEBI" id="CHEBI:36208"/>
    </ligand>
</feature>
<comment type="catalytic activity">
    <reaction evidence="7 8">
        <text>shikimate + NADP(+) = 3-dehydroshikimate + NADPH + H(+)</text>
        <dbReference type="Rhea" id="RHEA:17737"/>
        <dbReference type="ChEBI" id="CHEBI:15378"/>
        <dbReference type="ChEBI" id="CHEBI:16630"/>
        <dbReference type="ChEBI" id="CHEBI:36208"/>
        <dbReference type="ChEBI" id="CHEBI:57783"/>
        <dbReference type="ChEBI" id="CHEBI:58349"/>
        <dbReference type="EC" id="1.1.1.25"/>
    </reaction>
</comment>
<evidence type="ECO:0000256" key="2">
    <source>
        <dbReference type="ARBA" id="ARBA00012962"/>
    </source>
</evidence>
<dbReference type="UniPathway" id="UPA00053">
    <property type="reaction ID" value="UER00087"/>
</dbReference>
<protein>
    <recommendedName>
        <fullName evidence="2 8">Shikimate dehydrogenase (NADP(+))</fullName>
        <shortName evidence="8">SDH</shortName>
        <ecNumber evidence="2 8">1.1.1.25</ecNumber>
    </recommendedName>
</protein>
<reference evidence="11 12" key="1">
    <citation type="submission" date="2018-01" db="EMBL/GenBank/DDBJ databases">
        <authorList>
            <person name="Gaut B.S."/>
            <person name="Morton B.R."/>
            <person name="Clegg M.T."/>
            <person name="Duvall M.R."/>
        </authorList>
    </citation>
    <scope>NUCLEOTIDE SEQUENCE [LARGE SCALE GENOMIC DNA]</scope>
    <source>
        <strain evidence="11">GP69</strain>
    </source>
</reference>
<dbReference type="Gene3D" id="3.40.50.720">
    <property type="entry name" value="NAD(P)-binding Rossmann-like Domain"/>
    <property type="match status" value="1"/>
</dbReference>
<dbReference type="Pfam" id="PF01488">
    <property type="entry name" value="Shikimate_DH"/>
    <property type="match status" value="1"/>
</dbReference>
<evidence type="ECO:0000256" key="4">
    <source>
        <dbReference type="ARBA" id="ARBA00022857"/>
    </source>
</evidence>
<name>A0A2K4ZEP2_9FIRM</name>
<feature type="binding site" evidence="8">
    <location>
        <position position="226"/>
    </location>
    <ligand>
        <name>NADP(+)</name>
        <dbReference type="ChEBI" id="CHEBI:58349"/>
    </ligand>
</feature>
<evidence type="ECO:0000256" key="5">
    <source>
        <dbReference type="ARBA" id="ARBA00023002"/>
    </source>
</evidence>